<dbReference type="Pfam" id="PF11951">
    <property type="entry name" value="Fungal_trans_2"/>
    <property type="match status" value="1"/>
</dbReference>
<accession>W9NRJ2</accession>
<dbReference type="OrthoDB" id="5130013at2759"/>
<gene>
    <name evidence="3" type="ORF">FOVG_18194</name>
</gene>
<dbReference type="AlphaFoldDB" id="W9NRJ2"/>
<dbReference type="PANTHER" id="PTHR37534">
    <property type="entry name" value="TRANSCRIPTIONAL ACTIVATOR PROTEIN UGA3"/>
    <property type="match status" value="1"/>
</dbReference>
<dbReference type="InterPro" id="IPR022698">
    <property type="entry name" value="OrsD"/>
</dbReference>
<dbReference type="Proteomes" id="UP000030751">
    <property type="component" value="Unassembled WGS sequence"/>
</dbReference>
<protein>
    <recommendedName>
        <fullName evidence="4">C2H2-type domain-containing protein</fullName>
    </recommendedName>
</protein>
<dbReference type="Pfam" id="PF12013">
    <property type="entry name" value="OrsD"/>
    <property type="match status" value="1"/>
</dbReference>
<dbReference type="GO" id="GO:0000976">
    <property type="term" value="F:transcription cis-regulatory region binding"/>
    <property type="evidence" value="ECO:0007669"/>
    <property type="project" value="TreeGrafter"/>
</dbReference>
<sequence>MILCHLEMLGMPNTLSLWFCHLSEARTLIDNAGLDSQSFQGEVSRLLDWVEYHMVMSRFSHRHWYLNGESTRGVRNFASVDRETCHSRKVKTASHCSHELLRHLYNMFDMIRKPTDSLYHSDEYENSLRCLENKITSVVPLAPKGIPDTMSDLSTAWVATMDLLKLAALIYLKRASRNFSGTSPQIDAMVEKAHVLLDDLGTFNLAFPLLIIGCEARTDEQRMRILEHIERAMRTSTLRSLHGLQNILQQIWVQDDLAVDYELDYLKKLDAIISSYQIMPSSQYPLAELISLRDFGRNIARSESPSILFHWSNDGETVSHASLQVTMNDFRKLPDYFITQAEALCDRLMFGIQPNIDLSRVKDDITSSKSGHSFIKYPDNGLESAYLELLVHAYTAGRNGLARDGTWKWHAVIAYLKQVTKREEQLAGGLYTSCGQTPRVRFSLEYENGPNTSCGVHVWGGYMAYIIHHHKAKRLTNREFYVVRFLPVRLGNVLFKYLVYIRRVADLLRREQLGADRRAQQCLQTRLLFQNNGWPWPTSRLTDVVAKTTLELWRQRINVRTYRQLAIAITEKHDREVYTPFNRNDDCSEDAGINVVLAWQSGHRPLQRGITYGLDGAYPFRLQPSLLRCYEWASVRWHEFLCQPSKKLPPGLEEAPITHKSFPTNGKRAVTEILRDCTSPIDEAHSAKRQKGYKSSMTSSEQDLQLLLIEGSEDKQDEVSPIICSGSSPHAIHARDGHSACTDGVLYVLDEYRILICLLCRYAIQPGRGIETHFRNTHQYIGEKLKRILSFCDKQEFQDPTKVPLPENGSKAIPQLPKLGGFSCNYCEFLSIDKSNLGRHCSRCHPQDRKAGDKGWKQVILQRFVKSSSVRYWIVE</sequence>
<reference evidence="3" key="1">
    <citation type="submission" date="2011-10" db="EMBL/GenBank/DDBJ databases">
        <title>The Genome Sequence of Fusarium oxysporum HDV247.</title>
        <authorList>
            <consortium name="The Broad Institute Genome Sequencing Platform"/>
            <person name="Ma L.-J."/>
            <person name="Gale L.R."/>
            <person name="Schwartz D.C."/>
            <person name="Zhou S."/>
            <person name="Corby-Kistler H."/>
            <person name="Young S.K."/>
            <person name="Zeng Q."/>
            <person name="Gargeya S."/>
            <person name="Fitzgerald M."/>
            <person name="Haas B."/>
            <person name="Abouelleil A."/>
            <person name="Alvarado L."/>
            <person name="Arachchi H.M."/>
            <person name="Berlin A."/>
            <person name="Brown A."/>
            <person name="Chapman S.B."/>
            <person name="Chen Z."/>
            <person name="Dunbar C."/>
            <person name="Freedman E."/>
            <person name="Gearin G."/>
            <person name="Goldberg J."/>
            <person name="Griggs A."/>
            <person name="Gujja S."/>
            <person name="Heiman D."/>
            <person name="Howarth C."/>
            <person name="Larson L."/>
            <person name="Lui A."/>
            <person name="MacDonald P.J.P."/>
            <person name="Montmayeur A."/>
            <person name="Murphy C."/>
            <person name="Neiman D."/>
            <person name="Pearson M."/>
            <person name="Priest M."/>
            <person name="Roberts A."/>
            <person name="Saif S."/>
            <person name="Shea T."/>
            <person name="Shenoy N."/>
            <person name="Sisk P."/>
            <person name="Stolte C."/>
            <person name="Sykes S."/>
            <person name="Wortman J."/>
            <person name="Nusbaum C."/>
            <person name="Birren B."/>
        </authorList>
    </citation>
    <scope>NUCLEOTIDE SEQUENCE [LARGE SCALE GENOMIC DNA]</scope>
    <source>
        <strain evidence="3">HDV247</strain>
    </source>
</reference>
<reference evidence="3" key="2">
    <citation type="submission" date="2012-05" db="EMBL/GenBank/DDBJ databases">
        <title>Annotation of the Genome Sequence of Fusarium oxysporum HDV247.</title>
        <authorList>
            <consortium name="The Broad Institute Genomics Platform"/>
            <person name="Ma L.-J."/>
            <person name="Corby-Kistler H."/>
            <person name="Broz K."/>
            <person name="Gale L.R."/>
            <person name="Jonkers W."/>
            <person name="O'Donnell K."/>
            <person name="Ploetz R."/>
            <person name="Steinberg C."/>
            <person name="Schwartz D.C."/>
            <person name="VanEtten H."/>
            <person name="Zhou S."/>
            <person name="Young S.K."/>
            <person name="Zeng Q."/>
            <person name="Gargeya S."/>
            <person name="Fitzgerald M."/>
            <person name="Abouelleil A."/>
            <person name="Alvarado L."/>
            <person name="Chapman S.B."/>
            <person name="Gainer-Dewar J."/>
            <person name="Goldberg J."/>
            <person name="Griggs A."/>
            <person name="Gujja S."/>
            <person name="Hansen M."/>
            <person name="Howarth C."/>
            <person name="Imamovic A."/>
            <person name="Ireland A."/>
            <person name="Larimer J."/>
            <person name="McCowan C."/>
            <person name="Murphy C."/>
            <person name="Pearson M."/>
            <person name="Poon T.W."/>
            <person name="Priest M."/>
            <person name="Roberts A."/>
            <person name="Saif S."/>
            <person name="Shea T."/>
            <person name="Sykes S."/>
            <person name="Wortman J."/>
            <person name="Nusbaum C."/>
            <person name="Birren B."/>
        </authorList>
    </citation>
    <scope>NUCLEOTIDE SEQUENCE</scope>
    <source>
        <strain evidence="3">HDV247</strain>
    </source>
</reference>
<evidence type="ECO:0000256" key="1">
    <source>
        <dbReference type="ARBA" id="ARBA00004123"/>
    </source>
</evidence>
<dbReference type="HOGENOM" id="CLU_015978_0_0_1"/>
<comment type="subcellular location">
    <subcellularLocation>
        <location evidence="1">Nucleus</location>
    </subcellularLocation>
</comment>
<evidence type="ECO:0000313" key="3">
    <source>
        <dbReference type="EMBL" id="EXA30425.1"/>
    </source>
</evidence>
<dbReference type="GO" id="GO:0003700">
    <property type="term" value="F:DNA-binding transcription factor activity"/>
    <property type="evidence" value="ECO:0007669"/>
    <property type="project" value="TreeGrafter"/>
</dbReference>
<dbReference type="InterPro" id="IPR021858">
    <property type="entry name" value="Fun_TF"/>
</dbReference>
<organism evidence="3">
    <name type="scientific">Fusarium oxysporum f. sp. pisi HDV247</name>
    <dbReference type="NCBI Taxonomy" id="1080344"/>
    <lineage>
        <taxon>Eukaryota</taxon>
        <taxon>Fungi</taxon>
        <taxon>Dikarya</taxon>
        <taxon>Ascomycota</taxon>
        <taxon>Pezizomycotina</taxon>
        <taxon>Sordariomycetes</taxon>
        <taxon>Hypocreomycetidae</taxon>
        <taxon>Hypocreales</taxon>
        <taxon>Nectriaceae</taxon>
        <taxon>Fusarium</taxon>
        <taxon>Fusarium oxysporum species complex</taxon>
    </lineage>
</organism>
<proteinExistence type="predicted"/>
<dbReference type="EMBL" id="JH651052">
    <property type="protein sequence ID" value="EXA30425.1"/>
    <property type="molecule type" value="Genomic_DNA"/>
</dbReference>
<evidence type="ECO:0008006" key="4">
    <source>
        <dbReference type="Google" id="ProtNLM"/>
    </source>
</evidence>
<evidence type="ECO:0000256" key="2">
    <source>
        <dbReference type="ARBA" id="ARBA00023242"/>
    </source>
</evidence>
<dbReference type="GO" id="GO:0005634">
    <property type="term" value="C:nucleus"/>
    <property type="evidence" value="ECO:0007669"/>
    <property type="project" value="UniProtKB-SubCell"/>
</dbReference>
<dbReference type="GO" id="GO:0045944">
    <property type="term" value="P:positive regulation of transcription by RNA polymerase II"/>
    <property type="evidence" value="ECO:0007669"/>
    <property type="project" value="TreeGrafter"/>
</dbReference>
<name>W9NRJ2_FUSOX</name>
<dbReference type="PANTHER" id="PTHR37534:SF39">
    <property type="entry name" value="TRANSCRIPTION FACTOR DOMAIN-CONTAINING PROTEIN"/>
    <property type="match status" value="1"/>
</dbReference>
<keyword evidence="2" id="KW-0539">Nucleus</keyword>